<accession>A0AAW9NE04</accession>
<evidence type="ECO:0000313" key="2">
    <source>
        <dbReference type="Proteomes" id="UP001307168"/>
    </source>
</evidence>
<comment type="caution">
    <text evidence="1">The sequence shown here is derived from an EMBL/GenBank/DDBJ whole genome shotgun (WGS) entry which is preliminary data.</text>
</comment>
<sequence length="243" mass="27847">MVNIKRFFCSFLALILLIGFIGPGVGNANTVQDNSNQIVYSDVINDTVLSEELVEIEQEIDNYLEEIPYTESDYENLSDEEFEEVYTKYFESNEFLQLEKEHQSLYNEIDGDQTTITPRIAPILIPIAAAAARVALKTIVKQGNKIATKYLKNKLKSVGKKYKLEWNVKNSKGKITSLLKITHKPSKTQIFRLDNGKLGLKPGTNDWFWHYHIGDTKGKMTHHYSLRSFVPSKYKPLSNTTLY</sequence>
<dbReference type="EMBL" id="JARNBH010000027">
    <property type="protein sequence ID" value="MEC0276104.1"/>
    <property type="molecule type" value="Genomic_DNA"/>
</dbReference>
<proteinExistence type="predicted"/>
<dbReference type="AlphaFoldDB" id="A0AAW9NE04"/>
<protein>
    <submittedName>
        <fullName evidence="1">Uncharacterized protein</fullName>
    </submittedName>
</protein>
<dbReference type="Proteomes" id="UP001307168">
    <property type="component" value="Unassembled WGS sequence"/>
</dbReference>
<gene>
    <name evidence="1" type="ORF">P4706_24055</name>
</gene>
<keyword evidence="2" id="KW-1185">Reference proteome</keyword>
<name>A0AAW9NE04_9BACI</name>
<dbReference type="RefSeq" id="WP_367407956.1">
    <property type="nucleotide sequence ID" value="NZ_JARNBH010000027.1"/>
</dbReference>
<organism evidence="1 2">
    <name type="scientific">Peribacillus castrilensis</name>
    <dbReference type="NCBI Taxonomy" id="2897690"/>
    <lineage>
        <taxon>Bacteria</taxon>
        <taxon>Bacillati</taxon>
        <taxon>Bacillota</taxon>
        <taxon>Bacilli</taxon>
        <taxon>Bacillales</taxon>
        <taxon>Bacillaceae</taxon>
        <taxon>Peribacillus</taxon>
    </lineage>
</organism>
<evidence type="ECO:0000313" key="1">
    <source>
        <dbReference type="EMBL" id="MEC0276104.1"/>
    </source>
</evidence>
<reference evidence="1 2" key="1">
    <citation type="submission" date="2023-03" db="EMBL/GenBank/DDBJ databases">
        <title>Bacillus Genome Sequencing.</title>
        <authorList>
            <person name="Dunlap C."/>
        </authorList>
    </citation>
    <scope>NUCLEOTIDE SEQUENCE [LARGE SCALE GENOMIC DNA]</scope>
    <source>
        <strain evidence="1 2">B-41290</strain>
    </source>
</reference>